<reference evidence="1" key="1">
    <citation type="journal article" date="2021" name="Environ. Microbiol.">
        <title>Gene family expansions and transcriptome signatures uncover fungal adaptations to wood decay.</title>
        <authorList>
            <person name="Hage H."/>
            <person name="Miyauchi S."/>
            <person name="Viragh M."/>
            <person name="Drula E."/>
            <person name="Min B."/>
            <person name="Chaduli D."/>
            <person name="Navarro D."/>
            <person name="Favel A."/>
            <person name="Norest M."/>
            <person name="Lesage-Meessen L."/>
            <person name="Balint B."/>
            <person name="Merenyi Z."/>
            <person name="de Eugenio L."/>
            <person name="Morin E."/>
            <person name="Martinez A.T."/>
            <person name="Baldrian P."/>
            <person name="Stursova M."/>
            <person name="Martinez M.J."/>
            <person name="Novotny C."/>
            <person name="Magnuson J.K."/>
            <person name="Spatafora J.W."/>
            <person name="Maurice S."/>
            <person name="Pangilinan J."/>
            <person name="Andreopoulos W."/>
            <person name="LaButti K."/>
            <person name="Hundley H."/>
            <person name="Na H."/>
            <person name="Kuo A."/>
            <person name="Barry K."/>
            <person name="Lipzen A."/>
            <person name="Henrissat B."/>
            <person name="Riley R."/>
            <person name="Ahrendt S."/>
            <person name="Nagy L.G."/>
            <person name="Grigoriev I.V."/>
            <person name="Martin F."/>
            <person name="Rosso M.N."/>
        </authorList>
    </citation>
    <scope>NUCLEOTIDE SEQUENCE</scope>
    <source>
        <strain evidence="1">CBS 384.51</strain>
    </source>
</reference>
<accession>A0ACB8TY44</accession>
<evidence type="ECO:0000313" key="1">
    <source>
        <dbReference type="EMBL" id="KAI0086987.1"/>
    </source>
</evidence>
<proteinExistence type="predicted"/>
<dbReference type="Proteomes" id="UP001055072">
    <property type="component" value="Unassembled WGS sequence"/>
</dbReference>
<dbReference type="EMBL" id="MU274920">
    <property type="protein sequence ID" value="KAI0086987.1"/>
    <property type="molecule type" value="Genomic_DNA"/>
</dbReference>
<name>A0ACB8TY44_9APHY</name>
<keyword evidence="2" id="KW-1185">Reference proteome</keyword>
<keyword evidence="1" id="KW-0378">Hydrolase</keyword>
<comment type="caution">
    <text evidence="1">The sequence shown here is derived from an EMBL/GenBank/DDBJ whole genome shotgun (WGS) entry which is preliminary data.</text>
</comment>
<sequence>MRTSFIPFLCSFAALPIDLTEAIRVGIQGKPTHSFGNRLQNRASISGSTGLNDSSNIQYTTNITLGGSSFSVIIDTGSSDLYVTGSVSGANDTGKTAGVTYAIGAIEGAVKLATLEFAGYTINRQAYIDVPASKQNAVGSGLIGLGPNFGSQIFRALNDTSGITPLDNIFKQNTSTANYLTMLLQRDDDPGNVFPGELTIGELVEGYENITSQPKLNVTQVSISDRGDQHWQILVDDDGVIGPDGKPINIDTVVKQTSNKGQVTAVLDSGFSLPQVPKSVSQAIYGDAPDVDLINDPQLGEVYTLPCDVEINIAFKFGGVTFPIHPLDTVLDLGATDDNGKKICIGAFQPISTAASSDFDMVLGMAFIRNAYVYIDFGDFVEGKLDQVADPFIQLLPLTNDTKAAHDDFVKVRGGSRSVNTSKSFAERVKSHLAIVIAVAAVAGLLIIGGIAFCCLRNRKLRRTPAGFMNLQSSYAPLHDPAPPSYNMGPVQGEYAPPSGPPPQHGNYNNPWDSRY</sequence>
<keyword evidence="1" id="KW-0645">Protease</keyword>
<gene>
    <name evidence="1" type="ORF">BDY19DRAFT_320437</name>
</gene>
<protein>
    <submittedName>
        <fullName evidence="1">Acid protease</fullName>
    </submittedName>
</protein>
<evidence type="ECO:0000313" key="2">
    <source>
        <dbReference type="Proteomes" id="UP001055072"/>
    </source>
</evidence>
<organism evidence="1 2">
    <name type="scientific">Irpex rosettiformis</name>
    <dbReference type="NCBI Taxonomy" id="378272"/>
    <lineage>
        <taxon>Eukaryota</taxon>
        <taxon>Fungi</taxon>
        <taxon>Dikarya</taxon>
        <taxon>Basidiomycota</taxon>
        <taxon>Agaricomycotina</taxon>
        <taxon>Agaricomycetes</taxon>
        <taxon>Polyporales</taxon>
        <taxon>Irpicaceae</taxon>
        <taxon>Irpex</taxon>
    </lineage>
</organism>